<accession>A0A1W0X1R9</accession>
<gene>
    <name evidence="2" type="ORF">BV898_04570</name>
</gene>
<protein>
    <submittedName>
        <fullName evidence="2">Uncharacterized protein</fullName>
    </submittedName>
</protein>
<feature type="compositionally biased region" description="Basic and acidic residues" evidence="1">
    <location>
        <begin position="19"/>
        <end position="30"/>
    </location>
</feature>
<proteinExistence type="predicted"/>
<organism evidence="2 3">
    <name type="scientific">Hypsibius exemplaris</name>
    <name type="common">Freshwater tardigrade</name>
    <dbReference type="NCBI Taxonomy" id="2072580"/>
    <lineage>
        <taxon>Eukaryota</taxon>
        <taxon>Metazoa</taxon>
        <taxon>Ecdysozoa</taxon>
        <taxon>Tardigrada</taxon>
        <taxon>Eutardigrada</taxon>
        <taxon>Parachela</taxon>
        <taxon>Hypsibioidea</taxon>
        <taxon>Hypsibiidae</taxon>
        <taxon>Hypsibius</taxon>
    </lineage>
</organism>
<comment type="caution">
    <text evidence="2">The sequence shown here is derived from an EMBL/GenBank/DDBJ whole genome shotgun (WGS) entry which is preliminary data.</text>
</comment>
<sequence>MRVAARGGSAALIRGSPTRRRDYQRVRRLDGGSADYQRSADSTAGPLTIRGSPTIRGSADSTAVVWLKACRKK</sequence>
<evidence type="ECO:0000313" key="3">
    <source>
        <dbReference type="Proteomes" id="UP000192578"/>
    </source>
</evidence>
<name>A0A1W0X1R9_HYPEX</name>
<dbReference type="Proteomes" id="UP000192578">
    <property type="component" value="Unassembled WGS sequence"/>
</dbReference>
<keyword evidence="3" id="KW-1185">Reference proteome</keyword>
<evidence type="ECO:0000313" key="2">
    <source>
        <dbReference type="EMBL" id="OQV21361.1"/>
    </source>
</evidence>
<evidence type="ECO:0000256" key="1">
    <source>
        <dbReference type="SAM" id="MobiDB-lite"/>
    </source>
</evidence>
<dbReference type="EMBL" id="MTYJ01000023">
    <property type="protein sequence ID" value="OQV21361.1"/>
    <property type="molecule type" value="Genomic_DNA"/>
</dbReference>
<feature type="region of interest" description="Disordered" evidence="1">
    <location>
        <begin position="1"/>
        <end position="54"/>
    </location>
</feature>
<reference evidence="3" key="1">
    <citation type="submission" date="2017-01" db="EMBL/GenBank/DDBJ databases">
        <title>Comparative genomics of anhydrobiosis in the tardigrade Hypsibius dujardini.</title>
        <authorList>
            <person name="Yoshida Y."/>
            <person name="Koutsovoulos G."/>
            <person name="Laetsch D."/>
            <person name="Stevens L."/>
            <person name="Kumar S."/>
            <person name="Horikawa D."/>
            <person name="Ishino K."/>
            <person name="Komine S."/>
            <person name="Tomita M."/>
            <person name="Blaxter M."/>
            <person name="Arakawa K."/>
        </authorList>
    </citation>
    <scope>NUCLEOTIDE SEQUENCE [LARGE SCALE GENOMIC DNA]</scope>
    <source>
        <strain evidence="3">Z151</strain>
    </source>
</reference>
<dbReference type="AlphaFoldDB" id="A0A1W0X1R9"/>